<protein>
    <submittedName>
        <fullName evidence="3">Uncharacterized protein</fullName>
    </submittedName>
</protein>
<organism evidence="3 4">
    <name type="scientific">Conidiobolus coronatus (strain ATCC 28846 / CBS 209.66 / NRRL 28638)</name>
    <name type="common">Delacroixia coronata</name>
    <dbReference type="NCBI Taxonomy" id="796925"/>
    <lineage>
        <taxon>Eukaryota</taxon>
        <taxon>Fungi</taxon>
        <taxon>Fungi incertae sedis</taxon>
        <taxon>Zoopagomycota</taxon>
        <taxon>Entomophthoromycotina</taxon>
        <taxon>Entomophthoromycetes</taxon>
        <taxon>Entomophthorales</taxon>
        <taxon>Ancylistaceae</taxon>
        <taxon>Conidiobolus</taxon>
    </lineage>
</organism>
<proteinExistence type="predicted"/>
<keyword evidence="4" id="KW-1185">Reference proteome</keyword>
<evidence type="ECO:0000256" key="2">
    <source>
        <dbReference type="SAM" id="SignalP"/>
    </source>
</evidence>
<gene>
    <name evidence="3" type="ORF">CONCODRAFT_68859</name>
</gene>
<name>A0A137PCD9_CONC2</name>
<reference evidence="3 4" key="1">
    <citation type="journal article" date="2015" name="Genome Biol. Evol.">
        <title>Phylogenomic analyses indicate that early fungi evolved digesting cell walls of algal ancestors of land plants.</title>
        <authorList>
            <person name="Chang Y."/>
            <person name="Wang S."/>
            <person name="Sekimoto S."/>
            <person name="Aerts A.L."/>
            <person name="Choi C."/>
            <person name="Clum A."/>
            <person name="LaButti K.M."/>
            <person name="Lindquist E.A."/>
            <person name="Yee Ngan C."/>
            <person name="Ohm R.A."/>
            <person name="Salamov A.A."/>
            <person name="Grigoriev I.V."/>
            <person name="Spatafora J.W."/>
            <person name="Berbee M.L."/>
        </authorList>
    </citation>
    <scope>NUCLEOTIDE SEQUENCE [LARGE SCALE GENOMIC DNA]</scope>
    <source>
        <strain evidence="3 4">NRRL 28638</strain>
    </source>
</reference>
<feature type="signal peptide" evidence="2">
    <location>
        <begin position="1"/>
        <end position="19"/>
    </location>
</feature>
<sequence>MYWFIYLSFIVGLLQYSIGNNADYNISPHLINYPAQRDHISYQNRNKYPVKNGYNQNRYQSNKKYSNQSPNNPSLGYSNANRAETILQPTKTHKTKADKFSQNDYYSKIGGFGTNKFNNLPLPTPNLKLNQYSQFDNNAMLTATEPLTFLGLTPSPTQTRIMKIIPTSSAIISNEEAFLDLIQIPSVTSATSATATTYSSLTAQSTSTISFQPNIVIAPNITIVVVADKEKSKAVLPSTTSAEKQRQSESTAGLSWTLPWKTYF</sequence>
<dbReference type="AlphaFoldDB" id="A0A137PCD9"/>
<dbReference type="Proteomes" id="UP000070444">
    <property type="component" value="Unassembled WGS sequence"/>
</dbReference>
<feature type="region of interest" description="Disordered" evidence="1">
    <location>
        <begin position="51"/>
        <end position="79"/>
    </location>
</feature>
<keyword evidence="2" id="KW-0732">Signal</keyword>
<evidence type="ECO:0000313" key="4">
    <source>
        <dbReference type="Proteomes" id="UP000070444"/>
    </source>
</evidence>
<feature type="chain" id="PRO_5007294634" evidence="2">
    <location>
        <begin position="20"/>
        <end position="264"/>
    </location>
</feature>
<feature type="compositionally biased region" description="Polar residues" evidence="1">
    <location>
        <begin position="53"/>
        <end position="79"/>
    </location>
</feature>
<accession>A0A137PCD9</accession>
<evidence type="ECO:0000256" key="1">
    <source>
        <dbReference type="SAM" id="MobiDB-lite"/>
    </source>
</evidence>
<dbReference type="EMBL" id="KQ964449">
    <property type="protein sequence ID" value="KXN72642.1"/>
    <property type="molecule type" value="Genomic_DNA"/>
</dbReference>
<evidence type="ECO:0000313" key="3">
    <source>
        <dbReference type="EMBL" id="KXN72642.1"/>
    </source>
</evidence>